<evidence type="ECO:0000256" key="5">
    <source>
        <dbReference type="ARBA" id="ARBA00022989"/>
    </source>
</evidence>
<feature type="transmembrane region" description="Helical" evidence="7">
    <location>
        <begin position="54"/>
        <end position="77"/>
    </location>
</feature>
<evidence type="ECO:0000313" key="9">
    <source>
        <dbReference type="EMBL" id="EED21061.1"/>
    </source>
</evidence>
<comment type="subcellular location">
    <subcellularLocation>
        <location evidence="1">Membrane</location>
        <topology evidence="1">Multi-pass membrane protein</topology>
    </subcellularLocation>
</comment>
<dbReference type="Gene3D" id="1.20.1250.20">
    <property type="entry name" value="MFS general substrate transporter like domains"/>
    <property type="match status" value="1"/>
</dbReference>
<dbReference type="PANTHER" id="PTHR48022">
    <property type="entry name" value="PLASTIDIC GLUCOSE TRANSPORTER 4"/>
    <property type="match status" value="1"/>
</dbReference>
<feature type="domain" description="Major facilitator superfamily (MFS) profile" evidence="8">
    <location>
        <begin position="15"/>
        <end position="448"/>
    </location>
</feature>
<dbReference type="Pfam" id="PF00083">
    <property type="entry name" value="Sugar_tr"/>
    <property type="match status" value="1"/>
</dbReference>
<keyword evidence="6 7" id="KW-0472">Membrane</keyword>
<evidence type="ECO:0000256" key="7">
    <source>
        <dbReference type="SAM" id="Phobius"/>
    </source>
</evidence>
<protein>
    <submittedName>
        <fullName evidence="9">Sugar transporter, putative</fullName>
    </submittedName>
</protein>
<evidence type="ECO:0000313" key="10">
    <source>
        <dbReference type="Proteomes" id="UP000001745"/>
    </source>
</evidence>
<dbReference type="SUPFAM" id="SSF103473">
    <property type="entry name" value="MFS general substrate transporter"/>
    <property type="match status" value="1"/>
</dbReference>
<dbReference type="InterPro" id="IPR050360">
    <property type="entry name" value="MFS_Sugar_Transporters"/>
</dbReference>
<dbReference type="PROSITE" id="PS50850">
    <property type="entry name" value="MFS"/>
    <property type="match status" value="1"/>
</dbReference>
<keyword evidence="3" id="KW-0813">Transport</keyword>
<dbReference type="InterPro" id="IPR036259">
    <property type="entry name" value="MFS_trans_sf"/>
</dbReference>
<feature type="transmembrane region" description="Helical" evidence="7">
    <location>
        <begin position="354"/>
        <end position="374"/>
    </location>
</feature>
<dbReference type="OrthoDB" id="6612291at2759"/>
<dbReference type="AlphaFoldDB" id="B8LZ17"/>
<dbReference type="RefSeq" id="XP_002478024.1">
    <property type="nucleotide sequence ID" value="XM_002477979.1"/>
</dbReference>
<evidence type="ECO:0000256" key="6">
    <source>
        <dbReference type="ARBA" id="ARBA00023136"/>
    </source>
</evidence>
<keyword evidence="10" id="KW-1185">Reference proteome</keyword>
<dbReference type="InParanoid" id="B8LZ17"/>
<sequence length="484" mass="53297">MSHIRVKANRYNYCVALFVCLGSFTYGFTSGIFGTVIGQTSWWNYFNLAMDSSYGAVILDLCNGLFYAGGFLGCLTVNWLSDTFGRRRAIQIIMTICIIAAVIQTSSVHVAMLIVGRCLGGIAADMINCTVPTYISEISPPSQRGRLVGFHGVWTLVAFGLVNWAGLGTYFKANPNIQWRLLFGLQLVAPLVLLAGSFKLPESPRWLISRGRDKEGLDILERLHENPADPLHCGAKDEFFQIKNQLAQDNEESLRNLFQLLRNKKYRSRLLTGFFLQAMTQTSGILIVELANLNVIGWKPLMITGFYNSWAAFLNVINSFTVDRVGRVRAGGILCVSIVAALVAHYGTPDNTNLAGAGAAIAFMFLFVTFYGSCVDASSYIFCSEIFPTHIRAQGVGMATSGVFLMNAVYLTAAGTAFTKIGWKFYLVFIIIPALALPIIWRFFPETKGLTPEEIGALFGDEPAVGTNHIQELSETSVDERIKV</sequence>
<keyword evidence="9" id="KW-0762">Sugar transport</keyword>
<feature type="transmembrane region" description="Helical" evidence="7">
    <location>
        <begin position="330"/>
        <end position="348"/>
    </location>
</feature>
<dbReference type="HOGENOM" id="CLU_001265_30_13_1"/>
<dbReference type="eggNOG" id="KOG0254">
    <property type="taxonomic scope" value="Eukaryota"/>
</dbReference>
<feature type="transmembrane region" description="Helical" evidence="7">
    <location>
        <begin position="147"/>
        <end position="167"/>
    </location>
</feature>
<name>B8LZ17_TALSN</name>
<evidence type="ECO:0000256" key="3">
    <source>
        <dbReference type="ARBA" id="ARBA00022448"/>
    </source>
</evidence>
<dbReference type="PRINTS" id="PR00171">
    <property type="entry name" value="SUGRTRNSPORT"/>
</dbReference>
<feature type="transmembrane region" description="Helical" evidence="7">
    <location>
        <begin position="395"/>
        <end position="413"/>
    </location>
</feature>
<keyword evidence="4 7" id="KW-0812">Transmembrane</keyword>
<dbReference type="InterPro" id="IPR020846">
    <property type="entry name" value="MFS_dom"/>
</dbReference>
<organism evidence="9 10">
    <name type="scientific">Talaromyces stipitatus (strain ATCC 10500 / CBS 375.48 / QM 6759 / NRRL 1006)</name>
    <name type="common">Penicillium stipitatum</name>
    <dbReference type="NCBI Taxonomy" id="441959"/>
    <lineage>
        <taxon>Eukaryota</taxon>
        <taxon>Fungi</taxon>
        <taxon>Dikarya</taxon>
        <taxon>Ascomycota</taxon>
        <taxon>Pezizomycotina</taxon>
        <taxon>Eurotiomycetes</taxon>
        <taxon>Eurotiomycetidae</taxon>
        <taxon>Eurotiales</taxon>
        <taxon>Trichocomaceae</taxon>
        <taxon>Talaromyces</taxon>
        <taxon>Talaromyces sect. Talaromyces</taxon>
    </lineage>
</organism>
<feature type="transmembrane region" description="Helical" evidence="7">
    <location>
        <begin position="89"/>
        <end position="108"/>
    </location>
</feature>
<dbReference type="GO" id="GO:0005351">
    <property type="term" value="F:carbohydrate:proton symporter activity"/>
    <property type="evidence" value="ECO:0007669"/>
    <property type="project" value="TreeGrafter"/>
</dbReference>
<dbReference type="PhylomeDB" id="B8LZ17"/>
<feature type="transmembrane region" description="Helical" evidence="7">
    <location>
        <begin position="300"/>
        <end position="318"/>
    </location>
</feature>
<feature type="transmembrane region" description="Helical" evidence="7">
    <location>
        <begin position="270"/>
        <end position="288"/>
    </location>
</feature>
<comment type="similarity">
    <text evidence="2">Belongs to the major facilitator superfamily. Sugar transporter (TC 2.A.1.1) family.</text>
</comment>
<feature type="transmembrane region" description="Helical" evidence="7">
    <location>
        <begin position="114"/>
        <end position="135"/>
    </location>
</feature>
<evidence type="ECO:0000256" key="2">
    <source>
        <dbReference type="ARBA" id="ARBA00010992"/>
    </source>
</evidence>
<dbReference type="InterPro" id="IPR005828">
    <property type="entry name" value="MFS_sugar_transport-like"/>
</dbReference>
<dbReference type="EMBL" id="EQ962653">
    <property type="protein sequence ID" value="EED21061.1"/>
    <property type="molecule type" value="Genomic_DNA"/>
</dbReference>
<dbReference type="GO" id="GO:0016020">
    <property type="term" value="C:membrane"/>
    <property type="evidence" value="ECO:0007669"/>
    <property type="project" value="UniProtKB-SubCell"/>
</dbReference>
<accession>B8LZ17</accession>
<reference evidence="10" key="1">
    <citation type="journal article" date="2015" name="Genome Announc.">
        <title>Genome sequence of the AIDS-associated pathogen Penicillium marneffei (ATCC18224) and its near taxonomic relative Talaromyces stipitatus (ATCC10500).</title>
        <authorList>
            <person name="Nierman W.C."/>
            <person name="Fedorova-Abrams N.D."/>
            <person name="Andrianopoulos A."/>
        </authorList>
    </citation>
    <scope>NUCLEOTIDE SEQUENCE [LARGE SCALE GENOMIC DNA]</scope>
    <source>
        <strain evidence="10">ATCC 10500 / CBS 375.48 / QM 6759 / NRRL 1006</strain>
    </source>
</reference>
<proteinExistence type="inferred from homology"/>
<dbReference type="GeneID" id="8105172"/>
<keyword evidence="5 7" id="KW-1133">Transmembrane helix</keyword>
<dbReference type="OMA" id="CGYAMAG"/>
<gene>
    <name evidence="9" type="ORF">TSTA_082940</name>
</gene>
<dbReference type="PANTHER" id="PTHR48022:SF11">
    <property type="entry name" value="MONOSACCHARIDE TRANSPORTER (HXT8), PUTATIVE (AFU_ORTHOLOGUE AFUA_2G08120)-RELATED"/>
    <property type="match status" value="1"/>
</dbReference>
<dbReference type="Proteomes" id="UP000001745">
    <property type="component" value="Unassembled WGS sequence"/>
</dbReference>
<evidence type="ECO:0000256" key="1">
    <source>
        <dbReference type="ARBA" id="ARBA00004141"/>
    </source>
</evidence>
<evidence type="ECO:0000256" key="4">
    <source>
        <dbReference type="ARBA" id="ARBA00022692"/>
    </source>
</evidence>
<evidence type="ECO:0000259" key="8">
    <source>
        <dbReference type="PROSITE" id="PS50850"/>
    </source>
</evidence>
<feature type="transmembrane region" description="Helical" evidence="7">
    <location>
        <begin position="12"/>
        <end position="34"/>
    </location>
</feature>
<dbReference type="InterPro" id="IPR003663">
    <property type="entry name" value="Sugar/inositol_transpt"/>
</dbReference>
<feature type="transmembrane region" description="Helical" evidence="7">
    <location>
        <begin position="425"/>
        <end position="444"/>
    </location>
</feature>
<feature type="transmembrane region" description="Helical" evidence="7">
    <location>
        <begin position="179"/>
        <end position="200"/>
    </location>
</feature>
<dbReference type="VEuPathDB" id="FungiDB:TSTA_082940"/>